<feature type="region of interest" description="Disordered" evidence="1">
    <location>
        <begin position="54"/>
        <end position="74"/>
    </location>
</feature>
<sequence>MDVAMRNQSALGEVIADSLKNVQSWTGEFQKTAGAKPLCRTGSTRSRRPCGRRIQRRTHHTARARAAKGDQHAV</sequence>
<name>A0ABP2PZ37_9BURK</name>
<gene>
    <name evidence="2" type="ORF">WQE_07092</name>
</gene>
<proteinExistence type="predicted"/>
<reference evidence="2 3" key="1">
    <citation type="journal article" date="2012" name="J. Bacteriol.">
        <title>Draft Genome Sequence of the Soil Bacterium Burkholderia terrae Strain BS001, Which Interacts with Fungal Surface Structures.</title>
        <authorList>
            <person name="Nazir R."/>
            <person name="Hansen M.A."/>
            <person name="Sorensen S."/>
            <person name="van Elsas J.D."/>
        </authorList>
    </citation>
    <scope>NUCLEOTIDE SEQUENCE [LARGE SCALE GENOMIC DNA]</scope>
    <source>
        <strain evidence="2 3">BS001</strain>
    </source>
</reference>
<accession>A0ABP2PZ37</accession>
<dbReference type="Proteomes" id="UP000004980">
    <property type="component" value="Unassembled WGS sequence"/>
</dbReference>
<feature type="compositionally biased region" description="Basic residues" evidence="1">
    <location>
        <begin position="54"/>
        <end position="66"/>
    </location>
</feature>
<comment type="caution">
    <text evidence="2">The sequence shown here is derived from an EMBL/GenBank/DDBJ whole genome shotgun (WGS) entry which is preliminary data.</text>
</comment>
<evidence type="ECO:0000313" key="2">
    <source>
        <dbReference type="EMBL" id="EIN01779.1"/>
    </source>
</evidence>
<organism evidence="2 3">
    <name type="scientific">Paraburkholderia hospita</name>
    <dbReference type="NCBI Taxonomy" id="169430"/>
    <lineage>
        <taxon>Bacteria</taxon>
        <taxon>Pseudomonadati</taxon>
        <taxon>Pseudomonadota</taxon>
        <taxon>Betaproteobacteria</taxon>
        <taxon>Burkholderiales</taxon>
        <taxon>Burkholderiaceae</taxon>
        <taxon>Paraburkholderia</taxon>
    </lineage>
</organism>
<dbReference type="EMBL" id="AKAU01000053">
    <property type="protein sequence ID" value="EIN01779.1"/>
    <property type="molecule type" value="Genomic_DNA"/>
</dbReference>
<evidence type="ECO:0000256" key="1">
    <source>
        <dbReference type="SAM" id="MobiDB-lite"/>
    </source>
</evidence>
<keyword evidence="3" id="KW-1185">Reference proteome</keyword>
<protein>
    <submittedName>
        <fullName evidence="2">Uncharacterized protein</fullName>
    </submittedName>
</protein>
<evidence type="ECO:0000313" key="3">
    <source>
        <dbReference type="Proteomes" id="UP000004980"/>
    </source>
</evidence>